<dbReference type="GO" id="GO:0046872">
    <property type="term" value="F:metal ion binding"/>
    <property type="evidence" value="ECO:0007669"/>
    <property type="project" value="UniProtKB-UniRule"/>
</dbReference>
<dbReference type="EMBL" id="CM001883">
    <property type="protein sequence ID" value="EOY09908.1"/>
    <property type="molecule type" value="Genomic_DNA"/>
</dbReference>
<accession>A0A061EZ15</accession>
<evidence type="ECO:0000256" key="4">
    <source>
        <dbReference type="RuleBase" id="RU369052"/>
    </source>
</evidence>
<dbReference type="Proteomes" id="UP000026915">
    <property type="component" value="Chromosome 5"/>
</dbReference>
<dbReference type="Gramene" id="EOY09908">
    <property type="protein sequence ID" value="EOY09908"/>
    <property type="gene ID" value="TCM_025276"/>
</dbReference>
<organism evidence="5 6">
    <name type="scientific">Theobroma cacao</name>
    <name type="common">Cacao</name>
    <name type="synonym">Cocoa</name>
    <dbReference type="NCBI Taxonomy" id="3641"/>
    <lineage>
        <taxon>Eukaryota</taxon>
        <taxon>Viridiplantae</taxon>
        <taxon>Streptophyta</taxon>
        <taxon>Embryophyta</taxon>
        <taxon>Tracheophyta</taxon>
        <taxon>Spermatophyta</taxon>
        <taxon>Magnoliopsida</taxon>
        <taxon>eudicotyledons</taxon>
        <taxon>Gunneridae</taxon>
        <taxon>Pentapetalae</taxon>
        <taxon>rosids</taxon>
        <taxon>malvids</taxon>
        <taxon>Malvales</taxon>
        <taxon>Malvaceae</taxon>
        <taxon>Byttnerioideae</taxon>
        <taxon>Theobroma</taxon>
    </lineage>
</organism>
<evidence type="ECO:0000313" key="6">
    <source>
        <dbReference type="Proteomes" id="UP000026915"/>
    </source>
</evidence>
<comment type="similarity">
    <text evidence="1 4">Belongs to the metallothionein superfamily. Type 15 family.</text>
</comment>
<dbReference type="InterPro" id="IPR000347">
    <property type="entry name" value="Metalthion_15p"/>
</dbReference>
<keyword evidence="2 4" id="KW-0479">Metal-binding</keyword>
<evidence type="ECO:0000256" key="2">
    <source>
        <dbReference type="ARBA" id="ARBA00022723"/>
    </source>
</evidence>
<evidence type="ECO:0000313" key="5">
    <source>
        <dbReference type="EMBL" id="EOY09908.1"/>
    </source>
</evidence>
<gene>
    <name evidence="5" type="ORF">TCM_025276</name>
</gene>
<comment type="function">
    <text evidence="4">Metallothioneins have a high content of cysteine residues that bind various heavy metals.</text>
</comment>
<dbReference type="InParanoid" id="A0A061EZ15"/>
<sequence length="64" mass="6800">MSCCGDCCGGGSIGYPDLGYLEKTTTETFVSGVATMKMSYEGPEERFGAENECKQCGFSNCSCK</sequence>
<dbReference type="Pfam" id="PF01439">
    <property type="entry name" value="Metallothio_2"/>
    <property type="match status" value="1"/>
</dbReference>
<keyword evidence="6" id="KW-1185">Reference proteome</keyword>
<dbReference type="HOGENOM" id="CLU_161105_1_0_1"/>
<proteinExistence type="inferred from homology"/>
<keyword evidence="3 4" id="KW-0480">Metal-thiolate cluster</keyword>
<evidence type="ECO:0000256" key="3">
    <source>
        <dbReference type="ARBA" id="ARBA00022851"/>
    </source>
</evidence>
<name>A0A061EZ15_THECC</name>
<reference evidence="5 6" key="1">
    <citation type="journal article" date="2013" name="Genome Biol.">
        <title>The genome sequence of the most widely cultivated cacao type and its use to identify candidate genes regulating pod color.</title>
        <authorList>
            <person name="Motamayor J.C."/>
            <person name="Mockaitis K."/>
            <person name="Schmutz J."/>
            <person name="Haiminen N."/>
            <person name="Iii D.L."/>
            <person name="Cornejo O."/>
            <person name="Findley S.D."/>
            <person name="Zheng P."/>
            <person name="Utro F."/>
            <person name="Royaert S."/>
            <person name="Saski C."/>
            <person name="Jenkins J."/>
            <person name="Podicheti R."/>
            <person name="Zhao M."/>
            <person name="Scheffler B.E."/>
            <person name="Stack J.C."/>
            <person name="Feltus F.A."/>
            <person name="Mustiga G.M."/>
            <person name="Amores F."/>
            <person name="Phillips W."/>
            <person name="Marelli J.P."/>
            <person name="May G.D."/>
            <person name="Shapiro H."/>
            <person name="Ma J."/>
            <person name="Bustamante C.D."/>
            <person name="Schnell R.J."/>
            <person name="Main D."/>
            <person name="Gilbert D."/>
            <person name="Parida L."/>
            <person name="Kuhn D.N."/>
        </authorList>
    </citation>
    <scope>NUCLEOTIDE SEQUENCE [LARGE SCALE GENOMIC DNA]</scope>
    <source>
        <strain evidence="6">cv. Matina 1-6</strain>
    </source>
</reference>
<dbReference type="AlphaFoldDB" id="A0A061EZ15"/>
<dbReference type="OMA" id="VATMKMR"/>
<protein>
    <recommendedName>
        <fullName evidence="4">Metallothionein-like protein</fullName>
    </recommendedName>
</protein>
<evidence type="ECO:0000256" key="1">
    <source>
        <dbReference type="ARBA" id="ARBA00005802"/>
    </source>
</evidence>